<evidence type="ECO:0000313" key="2">
    <source>
        <dbReference type="Proteomes" id="UP001154282"/>
    </source>
</evidence>
<proteinExistence type="predicted"/>
<protein>
    <submittedName>
        <fullName evidence="1">Uncharacterized protein</fullName>
    </submittedName>
</protein>
<sequence>MRQLLAVSQKSWTIKTSQRQR</sequence>
<dbReference type="Proteomes" id="UP001154282">
    <property type="component" value="Unassembled WGS sequence"/>
</dbReference>
<dbReference type="AlphaFoldDB" id="A0AAV0MZ89"/>
<keyword evidence="2" id="KW-1185">Reference proteome</keyword>
<comment type="caution">
    <text evidence="1">The sequence shown here is derived from an EMBL/GenBank/DDBJ whole genome shotgun (WGS) entry which is preliminary data.</text>
</comment>
<accession>A0AAV0MZ89</accession>
<reference evidence="1" key="1">
    <citation type="submission" date="2022-08" db="EMBL/GenBank/DDBJ databases">
        <authorList>
            <person name="Gutierrez-Valencia J."/>
        </authorList>
    </citation>
    <scope>NUCLEOTIDE SEQUENCE</scope>
</reference>
<name>A0AAV0MZ89_9ROSI</name>
<gene>
    <name evidence="1" type="ORF">LITE_LOCUS30898</name>
</gene>
<dbReference type="EMBL" id="CAMGYJ010000007">
    <property type="protein sequence ID" value="CAI0451535.1"/>
    <property type="molecule type" value="Genomic_DNA"/>
</dbReference>
<evidence type="ECO:0000313" key="1">
    <source>
        <dbReference type="EMBL" id="CAI0451535.1"/>
    </source>
</evidence>
<organism evidence="1 2">
    <name type="scientific">Linum tenue</name>
    <dbReference type="NCBI Taxonomy" id="586396"/>
    <lineage>
        <taxon>Eukaryota</taxon>
        <taxon>Viridiplantae</taxon>
        <taxon>Streptophyta</taxon>
        <taxon>Embryophyta</taxon>
        <taxon>Tracheophyta</taxon>
        <taxon>Spermatophyta</taxon>
        <taxon>Magnoliopsida</taxon>
        <taxon>eudicotyledons</taxon>
        <taxon>Gunneridae</taxon>
        <taxon>Pentapetalae</taxon>
        <taxon>rosids</taxon>
        <taxon>fabids</taxon>
        <taxon>Malpighiales</taxon>
        <taxon>Linaceae</taxon>
        <taxon>Linum</taxon>
    </lineage>
</organism>